<gene>
    <name evidence="2" type="ORF">SAMN04489718_3263</name>
</gene>
<accession>A0A1H1FVI3</accession>
<keyword evidence="3" id="KW-1185">Reference proteome</keyword>
<name>A0A1H1FVI3_9ACTN</name>
<evidence type="ECO:0000256" key="1">
    <source>
        <dbReference type="SAM" id="MobiDB-lite"/>
    </source>
</evidence>
<dbReference type="OrthoDB" id="9796019at2"/>
<dbReference type="AlphaFoldDB" id="A0A1H1FVI3"/>
<dbReference type="Proteomes" id="UP000199301">
    <property type="component" value="Unassembled WGS sequence"/>
</dbReference>
<organism evidence="2 3">
    <name type="scientific">Actinopolyspora saharensis</name>
    <dbReference type="NCBI Taxonomy" id="995062"/>
    <lineage>
        <taxon>Bacteria</taxon>
        <taxon>Bacillati</taxon>
        <taxon>Actinomycetota</taxon>
        <taxon>Actinomycetes</taxon>
        <taxon>Actinopolysporales</taxon>
        <taxon>Actinopolysporaceae</taxon>
        <taxon>Actinopolyspora</taxon>
    </lineage>
</organism>
<evidence type="ECO:0000313" key="2">
    <source>
        <dbReference type="EMBL" id="SDR04921.1"/>
    </source>
</evidence>
<evidence type="ECO:0000313" key="3">
    <source>
        <dbReference type="Proteomes" id="UP000199301"/>
    </source>
</evidence>
<feature type="region of interest" description="Disordered" evidence="1">
    <location>
        <begin position="33"/>
        <end position="55"/>
    </location>
</feature>
<dbReference type="EMBL" id="FNKO01000002">
    <property type="protein sequence ID" value="SDR04921.1"/>
    <property type="molecule type" value="Genomic_DNA"/>
</dbReference>
<protein>
    <submittedName>
        <fullName evidence="2">Uncharacterized protein</fullName>
    </submittedName>
</protein>
<reference evidence="3" key="1">
    <citation type="submission" date="2016-10" db="EMBL/GenBank/DDBJ databases">
        <authorList>
            <person name="Varghese N."/>
            <person name="Submissions S."/>
        </authorList>
    </citation>
    <scope>NUCLEOTIDE SEQUENCE [LARGE SCALE GENOMIC DNA]</scope>
    <source>
        <strain evidence="3">DSM 45459</strain>
    </source>
</reference>
<proteinExistence type="predicted"/>
<sequence length="93" mass="10302">MTYLEPDPDIEFDRAGINQLRELLETAEDLFDAPNRRAPSTTSRTRLGLRSDLTTPPWPLPSAPLLAAWTTTARVFRPAGAGYSPSESTNTDR</sequence>
<dbReference type="RefSeq" id="WP_092525267.1">
    <property type="nucleotide sequence ID" value="NZ_FNKO01000002.1"/>
</dbReference>
<dbReference type="STRING" id="995062.SAMN04489718_3263"/>